<feature type="transmembrane region" description="Helical" evidence="8">
    <location>
        <begin position="123"/>
        <end position="142"/>
    </location>
</feature>
<evidence type="ECO:0000313" key="10">
    <source>
        <dbReference type="Proteomes" id="UP000594263"/>
    </source>
</evidence>
<protein>
    <recommendedName>
        <fullName evidence="8">Derlin</fullName>
    </recommendedName>
</protein>
<evidence type="ECO:0000256" key="4">
    <source>
        <dbReference type="ARBA" id="ARBA00022692"/>
    </source>
</evidence>
<evidence type="ECO:0000256" key="6">
    <source>
        <dbReference type="ARBA" id="ARBA00022989"/>
    </source>
</evidence>
<feature type="transmembrane region" description="Helical" evidence="8">
    <location>
        <begin position="96"/>
        <end position="117"/>
    </location>
</feature>
<keyword evidence="7 8" id="KW-0472">Membrane</keyword>
<dbReference type="AlphaFoldDB" id="A0A7N0RF82"/>
<dbReference type="Gramene" id="Kaladp0010s0115.1.v1.1">
    <property type="protein sequence ID" value="Kaladp0010s0115.1.v1.1"/>
    <property type="gene ID" value="Kaladp0010s0115.v1.1"/>
</dbReference>
<dbReference type="EnsemblPlants" id="Kaladp0010s0115.1.v1.1">
    <property type="protein sequence ID" value="Kaladp0010s0115.1.v1.1"/>
    <property type="gene ID" value="Kaladp0010s0115.v1.1"/>
</dbReference>
<dbReference type="GO" id="GO:0005789">
    <property type="term" value="C:endoplasmic reticulum membrane"/>
    <property type="evidence" value="ECO:0007669"/>
    <property type="project" value="UniProtKB-SubCell"/>
</dbReference>
<feature type="transmembrane region" description="Helical" evidence="8">
    <location>
        <begin position="149"/>
        <end position="167"/>
    </location>
</feature>
<keyword evidence="4 8" id="KW-0812">Transmembrane</keyword>
<comment type="subcellular location">
    <subcellularLocation>
        <location evidence="2 8">Endoplasmic reticulum membrane</location>
        <topology evidence="2 8">Multi-pass membrane protein</topology>
    </subcellularLocation>
</comment>
<sequence>MAYVLRHWYRQVPIVTRCYLAATLLTTTACHLEIVTPLTLYLHPKLVFGELQLWRLVTNCLYLGNPDFRLFLRLYGIVECCKMLEEKSFRGRSADFFYMMLFGVMVLTGIVLGGRIVPSVSASFAGIYYLSDSLVIMMVYLWSKYNPSIPIGFILFTCTSAYLPWVLLGISIFVGASPLVELLGIVAGHAYYFLEDIYPRMTGRRPLKTPAFIKAWFADDEFMRPATHVRLAPPAPQDELIRDE</sequence>
<comment type="function">
    <text evidence="1">May be involved in the degradation process of specific misfolded endoplasmic reticulum (ER) luminal proteins.</text>
</comment>
<evidence type="ECO:0000256" key="3">
    <source>
        <dbReference type="ARBA" id="ARBA00008917"/>
    </source>
</evidence>
<dbReference type="PROSITE" id="PS51257">
    <property type="entry name" value="PROKAR_LIPOPROTEIN"/>
    <property type="match status" value="1"/>
</dbReference>
<comment type="function">
    <text evidence="8">May be involved in the degradation of misfolded endoplasmic reticulum (ER) luminal proteins.</text>
</comment>
<keyword evidence="10" id="KW-1185">Reference proteome</keyword>
<dbReference type="GO" id="GO:0006950">
    <property type="term" value="P:response to stress"/>
    <property type="evidence" value="ECO:0007669"/>
    <property type="project" value="UniProtKB-ARBA"/>
</dbReference>
<name>A0A7N0RF82_KALFE</name>
<dbReference type="PANTHER" id="PTHR11009">
    <property type="entry name" value="DER1-LIKE PROTEIN, DERLIN"/>
    <property type="match status" value="1"/>
</dbReference>
<comment type="similarity">
    <text evidence="3 8">Belongs to the derlin family.</text>
</comment>
<dbReference type="SUPFAM" id="SSF144091">
    <property type="entry name" value="Rhomboid-like"/>
    <property type="match status" value="1"/>
</dbReference>
<evidence type="ECO:0000256" key="2">
    <source>
        <dbReference type="ARBA" id="ARBA00004477"/>
    </source>
</evidence>
<feature type="transmembrane region" description="Helical" evidence="8">
    <location>
        <begin position="173"/>
        <end position="194"/>
    </location>
</feature>
<keyword evidence="5 8" id="KW-0256">Endoplasmic reticulum</keyword>
<evidence type="ECO:0000313" key="9">
    <source>
        <dbReference type="EnsemblPlants" id="Kaladp0010s0115.1.v1.1"/>
    </source>
</evidence>
<proteinExistence type="inferred from homology"/>
<evidence type="ECO:0000256" key="1">
    <source>
        <dbReference type="ARBA" id="ARBA00003292"/>
    </source>
</evidence>
<accession>A0A7N0RF82</accession>
<dbReference type="Proteomes" id="UP000594263">
    <property type="component" value="Unplaced"/>
</dbReference>
<dbReference type="InterPro" id="IPR007599">
    <property type="entry name" value="DER1"/>
</dbReference>
<dbReference type="Pfam" id="PF04511">
    <property type="entry name" value="DER1"/>
    <property type="match status" value="1"/>
</dbReference>
<evidence type="ECO:0000256" key="7">
    <source>
        <dbReference type="ARBA" id="ARBA00023136"/>
    </source>
</evidence>
<evidence type="ECO:0000256" key="5">
    <source>
        <dbReference type="ARBA" id="ARBA00022824"/>
    </source>
</evidence>
<dbReference type="InterPro" id="IPR035952">
    <property type="entry name" value="Rhomboid-like_sf"/>
</dbReference>
<evidence type="ECO:0000256" key="8">
    <source>
        <dbReference type="RuleBase" id="RU363059"/>
    </source>
</evidence>
<organism evidence="9 10">
    <name type="scientific">Kalanchoe fedtschenkoi</name>
    <name type="common">Lavender scallops</name>
    <name type="synonym">South American air plant</name>
    <dbReference type="NCBI Taxonomy" id="63787"/>
    <lineage>
        <taxon>Eukaryota</taxon>
        <taxon>Viridiplantae</taxon>
        <taxon>Streptophyta</taxon>
        <taxon>Embryophyta</taxon>
        <taxon>Tracheophyta</taxon>
        <taxon>Spermatophyta</taxon>
        <taxon>Magnoliopsida</taxon>
        <taxon>eudicotyledons</taxon>
        <taxon>Gunneridae</taxon>
        <taxon>Pentapetalae</taxon>
        <taxon>Saxifragales</taxon>
        <taxon>Crassulaceae</taxon>
        <taxon>Kalanchoe</taxon>
    </lineage>
</organism>
<reference evidence="9" key="1">
    <citation type="submission" date="2021-01" db="UniProtKB">
        <authorList>
            <consortium name="EnsemblPlants"/>
        </authorList>
    </citation>
    <scope>IDENTIFICATION</scope>
</reference>
<keyword evidence="6 8" id="KW-1133">Transmembrane helix</keyword>